<reference evidence="1 2" key="1">
    <citation type="submission" date="2019-08" db="EMBL/GenBank/DDBJ databases">
        <authorList>
            <person name="Herpell B J."/>
        </authorList>
    </citation>
    <scope>NUCLEOTIDE SEQUENCE [LARGE SCALE GENOMIC DNA]</scope>
    <source>
        <strain evidence="2">Msb3</strain>
    </source>
</reference>
<dbReference type="RefSeq" id="WP_165186361.1">
    <property type="nucleotide sequence ID" value="NZ_LR699553.1"/>
</dbReference>
<dbReference type="AlphaFoldDB" id="A0A5Q4ZD73"/>
<accession>A0A5Q4ZD73</accession>
<evidence type="ECO:0000313" key="1">
    <source>
        <dbReference type="EMBL" id="VVD29157.1"/>
    </source>
</evidence>
<sequence>MIDEEDWLMRPVVERMCLYESLLTGAIGLEDIDRMNDALDVRTRNRMKAQEREENRNGR</sequence>
<dbReference type="Proteomes" id="UP000325811">
    <property type="component" value="Chromosome I"/>
</dbReference>
<proteinExistence type="predicted"/>
<protein>
    <submittedName>
        <fullName evidence="1">Uncharacterized protein</fullName>
    </submittedName>
</protein>
<name>A0A5Q4ZD73_9BURK</name>
<dbReference type="InterPro" id="IPR054182">
    <property type="entry name" value="DUF6889"/>
</dbReference>
<dbReference type="EMBL" id="LR699553">
    <property type="protein sequence ID" value="VVD29157.1"/>
    <property type="molecule type" value="Genomic_DNA"/>
</dbReference>
<gene>
    <name evidence="1" type="ORF">PDMSB3_2701</name>
</gene>
<organism evidence="1 2">
    <name type="scientific">Paraburkholderia dioscoreae</name>
    <dbReference type="NCBI Taxonomy" id="2604047"/>
    <lineage>
        <taxon>Bacteria</taxon>
        <taxon>Pseudomonadati</taxon>
        <taxon>Pseudomonadota</taxon>
        <taxon>Betaproteobacteria</taxon>
        <taxon>Burkholderiales</taxon>
        <taxon>Burkholderiaceae</taxon>
        <taxon>Paraburkholderia</taxon>
    </lineage>
</organism>
<dbReference type="Pfam" id="PF21829">
    <property type="entry name" value="DUF6889"/>
    <property type="match status" value="1"/>
</dbReference>
<keyword evidence="2" id="KW-1185">Reference proteome</keyword>
<evidence type="ECO:0000313" key="2">
    <source>
        <dbReference type="Proteomes" id="UP000325811"/>
    </source>
</evidence>
<dbReference type="KEGG" id="pdio:PDMSB3_2701"/>